<proteinExistence type="predicted"/>
<dbReference type="AlphaFoldDB" id="A0A9P5TIR9"/>
<gene>
    <name evidence="1" type="ORF">CPB84DRAFT_1751502</name>
</gene>
<dbReference type="SUPFAM" id="SSF52047">
    <property type="entry name" value="RNI-like"/>
    <property type="match status" value="1"/>
</dbReference>
<comment type="caution">
    <text evidence="1">The sequence shown here is derived from an EMBL/GenBank/DDBJ whole genome shotgun (WGS) entry which is preliminary data.</text>
</comment>
<protein>
    <submittedName>
        <fullName evidence="1">Uncharacterized protein</fullName>
    </submittedName>
</protein>
<sequence length="524" mass="60459">MAQPPLPGTEVLPPELWGKIFENIPRSINQESPRESWAQVSLTCHTFHSYMIPIMHRLFTFHPYVVKDVVDEPWLRTMPSMHRIDRELERLTFYSSEPIKDYVCGVVVRPWSPKVEVSSTAHDKLEYLSRAFYQSLHKFKTLRSLIFILIDLDSFVLQEVSQLPSFEQLGLINCRLRTPVDASLSLKSFVFIHAAEPVELEEMGVDTWLGLLDSDRLGHLSVEVDDVPTSLLRRIHASSPFNLLNVLTITVVSDVLPHLQSLLLNAPNLRHLGVSTPTDPPHEECVRLSDGLKALQVGPISFLEKYTGPRELLHAILESQPIRARPQRLQQLHISAMPDEGEHFDIIWNQLSLPTHSAQLKWLTHFHADFQFIKNAYFAKLLALFPNLQVLRLKAADPRLQDRLTQEMFLDVVCTYSSPSSQLRFLAIDWSANEDDDLDEKHQAAKDRLTENFPLLEELWLCDWRKSAFLWRRTADQVTIYPSAMFSVPPHRFVTDICQKQRGQNLKSLMLFLRTKSHRTQAHH</sequence>
<evidence type="ECO:0000313" key="2">
    <source>
        <dbReference type="Proteomes" id="UP000724874"/>
    </source>
</evidence>
<keyword evidence="2" id="KW-1185">Reference proteome</keyword>
<accession>A0A9P5TIR9</accession>
<dbReference type="InterPro" id="IPR032675">
    <property type="entry name" value="LRR_dom_sf"/>
</dbReference>
<dbReference type="EMBL" id="JADNYJ010000143">
    <property type="protein sequence ID" value="KAF8880112.1"/>
    <property type="molecule type" value="Genomic_DNA"/>
</dbReference>
<dbReference type="Proteomes" id="UP000724874">
    <property type="component" value="Unassembled WGS sequence"/>
</dbReference>
<reference evidence="1" key="1">
    <citation type="submission" date="2020-11" db="EMBL/GenBank/DDBJ databases">
        <authorList>
            <consortium name="DOE Joint Genome Institute"/>
            <person name="Ahrendt S."/>
            <person name="Riley R."/>
            <person name="Andreopoulos W."/>
            <person name="LaButti K."/>
            <person name="Pangilinan J."/>
            <person name="Ruiz-duenas F.J."/>
            <person name="Barrasa J.M."/>
            <person name="Sanchez-Garcia M."/>
            <person name="Camarero S."/>
            <person name="Miyauchi S."/>
            <person name="Serrano A."/>
            <person name="Linde D."/>
            <person name="Babiker R."/>
            <person name="Drula E."/>
            <person name="Ayuso-Fernandez I."/>
            <person name="Pacheco R."/>
            <person name="Padilla G."/>
            <person name="Ferreira P."/>
            <person name="Barriuso J."/>
            <person name="Kellner H."/>
            <person name="Castanera R."/>
            <person name="Alfaro M."/>
            <person name="Ramirez L."/>
            <person name="Pisabarro A.G."/>
            <person name="Kuo A."/>
            <person name="Tritt A."/>
            <person name="Lipzen A."/>
            <person name="He G."/>
            <person name="Yan M."/>
            <person name="Ng V."/>
            <person name="Cullen D."/>
            <person name="Martin F."/>
            <person name="Rosso M.-N."/>
            <person name="Henrissat B."/>
            <person name="Hibbett D."/>
            <person name="Martinez A.T."/>
            <person name="Grigoriev I.V."/>
        </authorList>
    </citation>
    <scope>NUCLEOTIDE SEQUENCE</scope>
    <source>
        <strain evidence="1">AH 44721</strain>
    </source>
</reference>
<dbReference type="OrthoDB" id="3026011at2759"/>
<organism evidence="1 2">
    <name type="scientific">Gymnopilus junonius</name>
    <name type="common">Spectacular rustgill mushroom</name>
    <name type="synonym">Gymnopilus spectabilis subsp. junonius</name>
    <dbReference type="NCBI Taxonomy" id="109634"/>
    <lineage>
        <taxon>Eukaryota</taxon>
        <taxon>Fungi</taxon>
        <taxon>Dikarya</taxon>
        <taxon>Basidiomycota</taxon>
        <taxon>Agaricomycotina</taxon>
        <taxon>Agaricomycetes</taxon>
        <taxon>Agaricomycetidae</taxon>
        <taxon>Agaricales</taxon>
        <taxon>Agaricineae</taxon>
        <taxon>Hymenogastraceae</taxon>
        <taxon>Gymnopilus</taxon>
    </lineage>
</organism>
<name>A0A9P5TIR9_GYMJU</name>
<evidence type="ECO:0000313" key="1">
    <source>
        <dbReference type="EMBL" id="KAF8880112.1"/>
    </source>
</evidence>
<dbReference type="Gene3D" id="3.80.10.10">
    <property type="entry name" value="Ribonuclease Inhibitor"/>
    <property type="match status" value="1"/>
</dbReference>